<dbReference type="GO" id="GO:0015105">
    <property type="term" value="F:arsenite transmembrane transporter activity"/>
    <property type="evidence" value="ECO:0007669"/>
    <property type="project" value="InterPro"/>
</dbReference>
<evidence type="ECO:0000259" key="11">
    <source>
        <dbReference type="Pfam" id="PF03600"/>
    </source>
</evidence>
<keyword evidence="9 10" id="KW-0472">Membrane</keyword>
<evidence type="ECO:0000256" key="9">
    <source>
        <dbReference type="ARBA" id="ARBA00023136"/>
    </source>
</evidence>
<dbReference type="AlphaFoldDB" id="A0A495X109"/>
<evidence type="ECO:0000313" key="12">
    <source>
        <dbReference type="EMBL" id="RKT66955.1"/>
    </source>
</evidence>
<evidence type="ECO:0000256" key="6">
    <source>
        <dbReference type="ARBA" id="ARBA00022692"/>
    </source>
</evidence>
<accession>A0A495X109</accession>
<sequence>MLPVRRLEALDWLALGLLAAGGLCVAVGWLPADAAGAVLGRVLPLLVFLAAVIVLAELTARAEVFDVLAVHLARLARGRYAVLFLLCVLFASLTTAVLNLDTTAVLLTPVMLATARKLDLEVVPFAMTTVWLANTASLLLPASNLTNLLAMDRLGLTPGEFGQVMLWPQVASVAATAVCLWLLYWRSASPAGGRFPLPAAHRPSDPFLFYTALIAVVLFVVGVLVGIPLEIAALACAVVLVAAFALRSRRHLRVHLIPWRLLVLVPGLFLVMGALGAQGLTQLVHGLVNSGQGLSGLLHAAATGAGLSNAINNLPAYVTGEAAVPADDRTRLLAVLIGTNAGPIITPWASLATLLWYERCQSAGVTVSLRKLVSHGAIAAVAATTAAVLALSLAN</sequence>
<feature type="transmembrane region" description="Helical" evidence="10">
    <location>
        <begin position="377"/>
        <end position="394"/>
    </location>
</feature>
<dbReference type="PANTHER" id="PTHR43302">
    <property type="entry name" value="TRANSPORTER ARSB-RELATED"/>
    <property type="match status" value="1"/>
</dbReference>
<keyword evidence="13" id="KW-1185">Reference proteome</keyword>
<feature type="transmembrane region" description="Helical" evidence="10">
    <location>
        <begin position="42"/>
        <end position="60"/>
    </location>
</feature>
<protein>
    <submittedName>
        <fullName evidence="12">Arsenite efflux membrane protein ArsB</fullName>
    </submittedName>
</protein>
<dbReference type="GO" id="GO:0005886">
    <property type="term" value="C:plasma membrane"/>
    <property type="evidence" value="ECO:0007669"/>
    <property type="project" value="UniProtKB-SubCell"/>
</dbReference>
<dbReference type="Pfam" id="PF03600">
    <property type="entry name" value="CitMHS"/>
    <property type="match status" value="1"/>
</dbReference>
<reference evidence="12 13" key="1">
    <citation type="submission" date="2018-10" db="EMBL/GenBank/DDBJ databases">
        <title>Sequencing the genomes of 1000 actinobacteria strains.</title>
        <authorList>
            <person name="Klenk H.-P."/>
        </authorList>
    </citation>
    <scope>NUCLEOTIDE SEQUENCE [LARGE SCALE GENOMIC DNA]</scope>
    <source>
        <strain evidence="12 13">DSM 43911</strain>
    </source>
</reference>
<evidence type="ECO:0000256" key="4">
    <source>
        <dbReference type="ARBA" id="ARBA00022448"/>
    </source>
</evidence>
<evidence type="ECO:0000256" key="10">
    <source>
        <dbReference type="SAM" id="Phobius"/>
    </source>
</evidence>
<evidence type="ECO:0000256" key="8">
    <source>
        <dbReference type="ARBA" id="ARBA00022989"/>
    </source>
</evidence>
<feature type="transmembrane region" description="Helical" evidence="10">
    <location>
        <begin position="332"/>
        <end position="357"/>
    </location>
</feature>
<feature type="domain" description="Citrate transporter-like" evidence="11">
    <location>
        <begin position="11"/>
        <end position="320"/>
    </location>
</feature>
<feature type="transmembrane region" description="Helical" evidence="10">
    <location>
        <begin position="80"/>
        <end position="101"/>
    </location>
</feature>
<keyword evidence="6 10" id="KW-0812">Transmembrane</keyword>
<keyword evidence="5" id="KW-1003">Cell membrane</keyword>
<evidence type="ECO:0000256" key="3">
    <source>
        <dbReference type="ARBA" id="ARBA00009843"/>
    </source>
</evidence>
<evidence type="ECO:0000256" key="1">
    <source>
        <dbReference type="ARBA" id="ARBA00004651"/>
    </source>
</evidence>
<feature type="transmembrane region" description="Helical" evidence="10">
    <location>
        <begin position="207"/>
        <end position="225"/>
    </location>
</feature>
<dbReference type="PANTHER" id="PTHR43302:SF5">
    <property type="entry name" value="TRANSPORTER ARSB-RELATED"/>
    <property type="match status" value="1"/>
</dbReference>
<evidence type="ECO:0000313" key="13">
    <source>
        <dbReference type="Proteomes" id="UP000272729"/>
    </source>
</evidence>
<dbReference type="InterPro" id="IPR004680">
    <property type="entry name" value="Cit_transptr-like_dom"/>
</dbReference>
<comment type="subcellular location">
    <subcellularLocation>
        <location evidence="1">Cell membrane</location>
        <topology evidence="1">Multi-pass membrane protein</topology>
    </subcellularLocation>
</comment>
<dbReference type="EMBL" id="RBXR01000001">
    <property type="protein sequence ID" value="RKT66955.1"/>
    <property type="molecule type" value="Genomic_DNA"/>
</dbReference>
<name>A0A495X109_9PSEU</name>
<keyword evidence="8 10" id="KW-1133">Transmembrane helix</keyword>
<dbReference type="Proteomes" id="UP000272729">
    <property type="component" value="Unassembled WGS sequence"/>
</dbReference>
<proteinExistence type="inferred from homology"/>
<evidence type="ECO:0000256" key="2">
    <source>
        <dbReference type="ARBA" id="ARBA00006433"/>
    </source>
</evidence>
<keyword evidence="7" id="KW-0059">Arsenical resistance</keyword>
<comment type="caution">
    <text evidence="12">The sequence shown here is derived from an EMBL/GenBank/DDBJ whole genome shotgun (WGS) entry which is preliminary data.</text>
</comment>
<feature type="transmembrane region" description="Helical" evidence="10">
    <location>
        <begin position="231"/>
        <end position="247"/>
    </location>
</feature>
<gene>
    <name evidence="12" type="ORF">DFJ66_0121</name>
</gene>
<dbReference type="InterPro" id="IPR000802">
    <property type="entry name" value="Arsenical_pump_ArsB"/>
</dbReference>
<dbReference type="PRINTS" id="PR00758">
    <property type="entry name" value="ARSENICPUMP"/>
</dbReference>
<feature type="transmembrane region" description="Helical" evidence="10">
    <location>
        <begin position="165"/>
        <end position="186"/>
    </location>
</feature>
<organism evidence="12 13">
    <name type="scientific">Saccharothrix variisporea</name>
    <dbReference type="NCBI Taxonomy" id="543527"/>
    <lineage>
        <taxon>Bacteria</taxon>
        <taxon>Bacillati</taxon>
        <taxon>Actinomycetota</taxon>
        <taxon>Actinomycetes</taxon>
        <taxon>Pseudonocardiales</taxon>
        <taxon>Pseudonocardiaceae</taxon>
        <taxon>Saccharothrix</taxon>
    </lineage>
</organism>
<dbReference type="GO" id="GO:0046685">
    <property type="term" value="P:response to arsenic-containing substance"/>
    <property type="evidence" value="ECO:0007669"/>
    <property type="project" value="UniProtKB-KW"/>
</dbReference>
<comment type="similarity">
    <text evidence="2">Belongs to the ArsB family.</text>
</comment>
<keyword evidence="4" id="KW-0813">Transport</keyword>
<feature type="transmembrane region" description="Helical" evidence="10">
    <location>
        <begin position="12"/>
        <end position="30"/>
    </location>
</feature>
<evidence type="ECO:0000256" key="7">
    <source>
        <dbReference type="ARBA" id="ARBA00022849"/>
    </source>
</evidence>
<evidence type="ECO:0000256" key="5">
    <source>
        <dbReference type="ARBA" id="ARBA00022475"/>
    </source>
</evidence>
<feature type="transmembrane region" description="Helical" evidence="10">
    <location>
        <begin position="122"/>
        <end position="145"/>
    </location>
</feature>
<comment type="similarity">
    <text evidence="3">Belongs to the CitM (TC 2.A.11) transporter family.</text>
</comment>
<feature type="transmembrane region" description="Helical" evidence="10">
    <location>
        <begin position="259"/>
        <end position="280"/>
    </location>
</feature>